<name>A0A212F2U6_DANPL</name>
<keyword evidence="1" id="KW-0479">Metal-binding</keyword>
<dbReference type="STRING" id="278856.A0A212F2U6"/>
<reference evidence="3 4" key="1">
    <citation type="journal article" date="2011" name="Cell">
        <title>The monarch butterfly genome yields insights into long-distance migration.</title>
        <authorList>
            <person name="Zhan S."/>
            <person name="Merlin C."/>
            <person name="Boore J.L."/>
            <person name="Reppert S.M."/>
        </authorList>
    </citation>
    <scope>NUCLEOTIDE SEQUENCE [LARGE SCALE GENOMIC DNA]</scope>
    <source>
        <strain evidence="3">F-2</strain>
    </source>
</reference>
<comment type="caution">
    <text evidence="3">The sequence shown here is derived from an EMBL/GenBank/DDBJ whole genome shotgun (WGS) entry which is preliminary data.</text>
</comment>
<dbReference type="EMBL" id="AGBW02010675">
    <property type="protein sequence ID" value="OWR48057.1"/>
    <property type="molecule type" value="Genomic_DNA"/>
</dbReference>
<dbReference type="InterPro" id="IPR000092">
    <property type="entry name" value="Polyprenyl_synt"/>
</dbReference>
<sequence length="212" mass="24541">MDCEKNLEKELLAPYMHLLQVKSKQFRNKIVLAFNYWFKVPDDLVQNALNAMTMTYNASLLIDDIQDNSIKRRGIEAAHCIYGIPLTINTAVHVLVLALKQELDLVPAALGGKIFVDHVLDVIYGQGVEIYWRDNFMCPSEKEYKEMVQQKTGAMLLYGVKLIQVLSDDKRNYDDFVKLLGFYFQLRDDYCNLKQLEALEEYPEKEDESVCV</sequence>
<dbReference type="PROSITE" id="PS00444">
    <property type="entry name" value="POLYPRENYL_SYNTHASE_2"/>
    <property type="match status" value="1"/>
</dbReference>
<dbReference type="KEGG" id="dpl:KGM_200124"/>
<dbReference type="GO" id="GO:0008299">
    <property type="term" value="P:isoprenoid biosynthetic process"/>
    <property type="evidence" value="ECO:0007669"/>
    <property type="project" value="InterPro"/>
</dbReference>
<dbReference type="Pfam" id="PF00348">
    <property type="entry name" value="polyprenyl_synt"/>
    <property type="match status" value="1"/>
</dbReference>
<evidence type="ECO:0000256" key="2">
    <source>
        <dbReference type="ARBA" id="ARBA00022842"/>
    </source>
</evidence>
<keyword evidence="2" id="KW-0460">Magnesium</keyword>
<dbReference type="InterPro" id="IPR008949">
    <property type="entry name" value="Isoprenoid_synthase_dom_sf"/>
</dbReference>
<protein>
    <submittedName>
        <fullName evidence="3">Geranylgeranyl pyrophosphate synthase like protein</fullName>
    </submittedName>
</protein>
<dbReference type="GO" id="GO:0046872">
    <property type="term" value="F:metal ion binding"/>
    <property type="evidence" value="ECO:0007669"/>
    <property type="project" value="UniProtKB-KW"/>
</dbReference>
<organism evidence="3 4">
    <name type="scientific">Danaus plexippus plexippus</name>
    <dbReference type="NCBI Taxonomy" id="278856"/>
    <lineage>
        <taxon>Eukaryota</taxon>
        <taxon>Metazoa</taxon>
        <taxon>Ecdysozoa</taxon>
        <taxon>Arthropoda</taxon>
        <taxon>Hexapoda</taxon>
        <taxon>Insecta</taxon>
        <taxon>Pterygota</taxon>
        <taxon>Neoptera</taxon>
        <taxon>Endopterygota</taxon>
        <taxon>Lepidoptera</taxon>
        <taxon>Glossata</taxon>
        <taxon>Ditrysia</taxon>
        <taxon>Papilionoidea</taxon>
        <taxon>Nymphalidae</taxon>
        <taxon>Danainae</taxon>
        <taxon>Danaini</taxon>
        <taxon>Danaina</taxon>
        <taxon>Danaus</taxon>
        <taxon>Danaus</taxon>
    </lineage>
</organism>
<dbReference type="PANTHER" id="PTHR12001">
    <property type="entry name" value="GERANYLGERANYL PYROPHOSPHATE SYNTHASE"/>
    <property type="match status" value="1"/>
</dbReference>
<dbReference type="PROSITE" id="PS00723">
    <property type="entry name" value="POLYPRENYL_SYNTHASE_1"/>
    <property type="match status" value="1"/>
</dbReference>
<keyword evidence="4" id="KW-1185">Reference proteome</keyword>
<accession>A0A212F2U6</accession>
<dbReference type="PANTHER" id="PTHR12001:SF44">
    <property type="entry name" value="GERANYLGERANYL PYROPHOSPHATE SYNTHASE"/>
    <property type="match status" value="1"/>
</dbReference>
<dbReference type="Gene3D" id="1.10.600.10">
    <property type="entry name" value="Farnesyl Diphosphate Synthase"/>
    <property type="match status" value="1"/>
</dbReference>
<evidence type="ECO:0000256" key="1">
    <source>
        <dbReference type="ARBA" id="ARBA00022723"/>
    </source>
</evidence>
<dbReference type="GO" id="GO:0004659">
    <property type="term" value="F:prenyltransferase activity"/>
    <property type="evidence" value="ECO:0007669"/>
    <property type="project" value="InterPro"/>
</dbReference>
<gene>
    <name evidence="3" type="ORF">KGM_200124</name>
</gene>
<dbReference type="AlphaFoldDB" id="A0A212F2U6"/>
<evidence type="ECO:0000313" key="3">
    <source>
        <dbReference type="EMBL" id="OWR48057.1"/>
    </source>
</evidence>
<dbReference type="InterPro" id="IPR033749">
    <property type="entry name" value="Polyprenyl_synt_CS"/>
</dbReference>
<dbReference type="SUPFAM" id="SSF48576">
    <property type="entry name" value="Terpenoid synthases"/>
    <property type="match status" value="1"/>
</dbReference>
<evidence type="ECO:0000313" key="4">
    <source>
        <dbReference type="Proteomes" id="UP000007151"/>
    </source>
</evidence>
<dbReference type="GO" id="GO:0042811">
    <property type="term" value="P:pheromone biosynthetic process"/>
    <property type="evidence" value="ECO:0007669"/>
    <property type="project" value="UniProtKB-ARBA"/>
</dbReference>
<dbReference type="eggNOG" id="KOG0777">
    <property type="taxonomic scope" value="Eukaryota"/>
</dbReference>
<proteinExistence type="predicted"/>
<dbReference type="InParanoid" id="A0A212F2U6"/>
<dbReference type="Proteomes" id="UP000007151">
    <property type="component" value="Unassembled WGS sequence"/>
</dbReference>